<dbReference type="RefSeq" id="WP_380104908.1">
    <property type="nucleotide sequence ID" value="NZ_JBHSIH010000001.1"/>
</dbReference>
<organism evidence="1 2">
    <name type="scientific">Delftia deserti</name>
    <dbReference type="NCBI Taxonomy" id="1651218"/>
    <lineage>
        <taxon>Bacteria</taxon>
        <taxon>Pseudomonadati</taxon>
        <taxon>Pseudomonadota</taxon>
        <taxon>Betaproteobacteria</taxon>
        <taxon>Burkholderiales</taxon>
        <taxon>Comamonadaceae</taxon>
        <taxon>Delftia</taxon>
    </lineage>
</organism>
<comment type="caution">
    <text evidence="1">The sequence shown here is derived from an EMBL/GenBank/DDBJ whole genome shotgun (WGS) entry which is preliminary data.</text>
</comment>
<accession>A0ABW5EKH6</accession>
<gene>
    <name evidence="1" type="ORF">ACFSPV_07085</name>
</gene>
<reference evidence="2" key="1">
    <citation type="journal article" date="2019" name="Int. J. Syst. Evol. Microbiol.">
        <title>The Global Catalogue of Microorganisms (GCM) 10K type strain sequencing project: providing services to taxonomists for standard genome sequencing and annotation.</title>
        <authorList>
            <consortium name="The Broad Institute Genomics Platform"/>
            <consortium name="The Broad Institute Genome Sequencing Center for Infectious Disease"/>
            <person name="Wu L."/>
            <person name="Ma J."/>
        </authorList>
    </citation>
    <scope>NUCLEOTIDE SEQUENCE [LARGE SCALE GENOMIC DNA]</scope>
    <source>
        <strain evidence="2">CCUG 62793</strain>
    </source>
</reference>
<protein>
    <submittedName>
        <fullName evidence="1">Uncharacterized protein</fullName>
    </submittedName>
</protein>
<evidence type="ECO:0000313" key="1">
    <source>
        <dbReference type="EMBL" id="MFD2318460.1"/>
    </source>
</evidence>
<keyword evidence="2" id="KW-1185">Reference proteome</keyword>
<evidence type="ECO:0000313" key="2">
    <source>
        <dbReference type="Proteomes" id="UP001597287"/>
    </source>
</evidence>
<dbReference type="EMBL" id="JBHUIG010000004">
    <property type="protein sequence ID" value="MFD2318460.1"/>
    <property type="molecule type" value="Genomic_DNA"/>
</dbReference>
<name>A0ABW5EKH6_9BURK</name>
<proteinExistence type="predicted"/>
<sequence>MDYTDRYFSDFNGHLEELDRLYPMPIKEFEQRWPGVRGFRNDSSRKWAGWSESGELLPMTHKPTQSGRLTSE</sequence>
<dbReference type="Proteomes" id="UP001597287">
    <property type="component" value="Unassembled WGS sequence"/>
</dbReference>